<evidence type="ECO:0000313" key="1">
    <source>
        <dbReference type="EMBL" id="TNN41408.1"/>
    </source>
</evidence>
<organism evidence="1 2">
    <name type="scientific">Liparis tanakae</name>
    <name type="common">Tanaka's snailfish</name>
    <dbReference type="NCBI Taxonomy" id="230148"/>
    <lineage>
        <taxon>Eukaryota</taxon>
        <taxon>Metazoa</taxon>
        <taxon>Chordata</taxon>
        <taxon>Craniata</taxon>
        <taxon>Vertebrata</taxon>
        <taxon>Euteleostomi</taxon>
        <taxon>Actinopterygii</taxon>
        <taxon>Neopterygii</taxon>
        <taxon>Teleostei</taxon>
        <taxon>Neoteleostei</taxon>
        <taxon>Acanthomorphata</taxon>
        <taxon>Eupercaria</taxon>
        <taxon>Perciformes</taxon>
        <taxon>Cottioidei</taxon>
        <taxon>Cottales</taxon>
        <taxon>Liparidae</taxon>
        <taxon>Liparis</taxon>
    </lineage>
</organism>
<accession>A0A4Z2FJU3</accession>
<dbReference type="EMBL" id="SRLO01001111">
    <property type="protein sequence ID" value="TNN41408.1"/>
    <property type="molecule type" value="Genomic_DNA"/>
</dbReference>
<protein>
    <submittedName>
        <fullName evidence="1">Uncharacterized protein</fullName>
    </submittedName>
</protein>
<reference evidence="1 2" key="1">
    <citation type="submission" date="2019-03" db="EMBL/GenBank/DDBJ databases">
        <title>First draft genome of Liparis tanakae, snailfish: a comprehensive survey of snailfish specific genes.</title>
        <authorList>
            <person name="Kim W."/>
            <person name="Song I."/>
            <person name="Jeong J.-H."/>
            <person name="Kim D."/>
            <person name="Kim S."/>
            <person name="Ryu S."/>
            <person name="Song J.Y."/>
            <person name="Lee S.K."/>
        </authorList>
    </citation>
    <scope>NUCLEOTIDE SEQUENCE [LARGE SCALE GENOMIC DNA]</scope>
    <source>
        <tissue evidence="1">Muscle</tissue>
    </source>
</reference>
<keyword evidence="2" id="KW-1185">Reference proteome</keyword>
<dbReference type="Proteomes" id="UP000314294">
    <property type="component" value="Unassembled WGS sequence"/>
</dbReference>
<sequence>MIGDSIVPDARAPRQRRTVFPDDFPPSGIWDWNALWSCELTQRQTSLLPFVLHCVSTLPGLVETQDSGALAQLTRSLAPQTLLLASSPIQSICTGTPARWEDTIHER</sequence>
<proteinExistence type="predicted"/>
<dbReference type="AlphaFoldDB" id="A0A4Z2FJU3"/>
<comment type="caution">
    <text evidence="1">The sequence shown here is derived from an EMBL/GenBank/DDBJ whole genome shotgun (WGS) entry which is preliminary data.</text>
</comment>
<evidence type="ECO:0000313" key="2">
    <source>
        <dbReference type="Proteomes" id="UP000314294"/>
    </source>
</evidence>
<name>A0A4Z2FJU3_9TELE</name>
<gene>
    <name evidence="1" type="ORF">EYF80_048435</name>
</gene>